<organism evidence="2 3">
    <name type="scientific">Hyaloscypha hepaticicola</name>
    <dbReference type="NCBI Taxonomy" id="2082293"/>
    <lineage>
        <taxon>Eukaryota</taxon>
        <taxon>Fungi</taxon>
        <taxon>Dikarya</taxon>
        <taxon>Ascomycota</taxon>
        <taxon>Pezizomycotina</taxon>
        <taxon>Leotiomycetes</taxon>
        <taxon>Helotiales</taxon>
        <taxon>Hyaloscyphaceae</taxon>
        <taxon>Hyaloscypha</taxon>
    </lineage>
</organism>
<accession>A0A2J6Q8W8</accession>
<dbReference type="EMBL" id="KZ613477">
    <property type="protein sequence ID" value="PMD22708.1"/>
    <property type="molecule type" value="Genomic_DNA"/>
</dbReference>
<evidence type="ECO:0000256" key="1">
    <source>
        <dbReference type="SAM" id="MobiDB-lite"/>
    </source>
</evidence>
<gene>
    <name evidence="2" type="ORF">NA56DRAFT_95063</name>
</gene>
<proteinExistence type="predicted"/>
<evidence type="ECO:0000313" key="3">
    <source>
        <dbReference type="Proteomes" id="UP000235672"/>
    </source>
</evidence>
<dbReference type="Proteomes" id="UP000235672">
    <property type="component" value="Unassembled WGS sequence"/>
</dbReference>
<protein>
    <submittedName>
        <fullName evidence="2">Uncharacterized protein</fullName>
    </submittedName>
</protein>
<dbReference type="AlphaFoldDB" id="A0A2J6Q8W8"/>
<feature type="compositionally biased region" description="Polar residues" evidence="1">
    <location>
        <begin position="60"/>
        <end position="69"/>
    </location>
</feature>
<feature type="compositionally biased region" description="Low complexity" evidence="1">
    <location>
        <begin position="145"/>
        <end position="154"/>
    </location>
</feature>
<name>A0A2J6Q8W8_9HELO</name>
<feature type="compositionally biased region" description="Polar residues" evidence="1">
    <location>
        <begin position="79"/>
        <end position="89"/>
    </location>
</feature>
<feature type="compositionally biased region" description="Basic residues" evidence="1">
    <location>
        <begin position="46"/>
        <end position="56"/>
    </location>
</feature>
<evidence type="ECO:0000313" key="2">
    <source>
        <dbReference type="EMBL" id="PMD22708.1"/>
    </source>
</evidence>
<reference evidence="2 3" key="1">
    <citation type="submission" date="2016-05" db="EMBL/GenBank/DDBJ databases">
        <title>A degradative enzymes factory behind the ericoid mycorrhizal symbiosis.</title>
        <authorList>
            <consortium name="DOE Joint Genome Institute"/>
            <person name="Martino E."/>
            <person name="Morin E."/>
            <person name="Grelet G."/>
            <person name="Kuo A."/>
            <person name="Kohler A."/>
            <person name="Daghino S."/>
            <person name="Barry K."/>
            <person name="Choi C."/>
            <person name="Cichocki N."/>
            <person name="Clum A."/>
            <person name="Copeland A."/>
            <person name="Hainaut M."/>
            <person name="Haridas S."/>
            <person name="Labutti K."/>
            <person name="Lindquist E."/>
            <person name="Lipzen A."/>
            <person name="Khouja H.-R."/>
            <person name="Murat C."/>
            <person name="Ohm R."/>
            <person name="Olson A."/>
            <person name="Spatafora J."/>
            <person name="Veneault-Fourrey C."/>
            <person name="Henrissat B."/>
            <person name="Grigoriev I."/>
            <person name="Martin F."/>
            <person name="Perotto S."/>
        </authorList>
    </citation>
    <scope>NUCLEOTIDE SEQUENCE [LARGE SCALE GENOMIC DNA]</scope>
    <source>
        <strain evidence="2 3">UAMH 7357</strain>
    </source>
</reference>
<sequence>MEIPPPPYSPHRGANEGLESSSTRATTPGKRQGRDLPSLLQIPRRTTAKRRSHSARPRLQTPSQNNQLPVQLFSEQEDSLLSASLTTKPTRYRQDGGEIYESTPAPAPQSDISRVSTRGLSDLNFLQLIRSAETSRELTGRGDQSPTSSDSSASTIRDFPPRSGVFSMKSFPSSPILIIVDISSTQLQRICGVAAPWALPVTR</sequence>
<feature type="region of interest" description="Disordered" evidence="1">
    <location>
        <begin position="134"/>
        <end position="158"/>
    </location>
</feature>
<keyword evidence="3" id="KW-1185">Reference proteome</keyword>
<feature type="region of interest" description="Disordered" evidence="1">
    <location>
        <begin position="1"/>
        <end position="114"/>
    </location>
</feature>